<evidence type="ECO:0000256" key="8">
    <source>
        <dbReference type="SAM" id="MobiDB-lite"/>
    </source>
</evidence>
<gene>
    <name evidence="10" type="ORF">DYB30_001041</name>
    <name evidence="11" type="ORF">DYB31_003101</name>
</gene>
<evidence type="ECO:0000256" key="7">
    <source>
        <dbReference type="ARBA" id="ARBA00034142"/>
    </source>
</evidence>
<evidence type="ECO:0000256" key="2">
    <source>
        <dbReference type="ARBA" id="ARBA00022846"/>
    </source>
</evidence>
<keyword evidence="3" id="KW-0175">Coiled coil</keyword>
<dbReference type="Pfam" id="PF13868">
    <property type="entry name" value="TPH"/>
    <property type="match status" value="1"/>
</dbReference>
<dbReference type="GO" id="GO:0031514">
    <property type="term" value="C:motile cilium"/>
    <property type="evidence" value="ECO:0007669"/>
    <property type="project" value="UniProtKB-SubCell"/>
</dbReference>
<dbReference type="InterPro" id="IPR033253">
    <property type="entry name" value="CFAP45"/>
</dbReference>
<comment type="caution">
    <text evidence="10">The sequence shown here is derived from an EMBL/GenBank/DDBJ whole genome shotgun (WGS) entry which is preliminary data.</text>
</comment>
<evidence type="ECO:0000256" key="3">
    <source>
        <dbReference type="ARBA" id="ARBA00023054"/>
    </source>
</evidence>
<dbReference type="VEuPathDB" id="FungiDB:H257_05097"/>
<evidence type="ECO:0000256" key="5">
    <source>
        <dbReference type="ARBA" id="ARBA00023273"/>
    </source>
</evidence>
<dbReference type="EMBL" id="QUTD01004364">
    <property type="protein sequence ID" value="RHY68473.1"/>
    <property type="molecule type" value="Genomic_DNA"/>
</dbReference>
<reference evidence="12 13" key="1">
    <citation type="submission" date="2018-08" db="EMBL/GenBank/DDBJ databases">
        <title>Aphanomyces genome sequencing and annotation.</title>
        <authorList>
            <person name="Minardi D."/>
            <person name="Oidtmann B."/>
            <person name="Van Der Giezen M."/>
            <person name="Studholme D.J."/>
        </authorList>
    </citation>
    <scope>NUCLEOTIDE SEQUENCE [LARGE SCALE GENOMIC DNA]</scope>
    <source>
        <strain evidence="11 12">197901</strain>
        <strain evidence="10 13">D2</strain>
    </source>
</reference>
<feature type="compositionally biased region" description="Basic and acidic residues" evidence="8">
    <location>
        <begin position="305"/>
        <end position="365"/>
    </location>
</feature>
<sequence>MVSDGLTRHNGRPGRSNIGQAGKAISTPALAASIVSSDDLERIRHNSTILTDNDLARLAKESEQSKLASRAKAQDRKNRMVEKELQVRARREQYATQMELDAERNSVLSKADMQRVEHLDDVKHIQSLVAKAMAVTGCDVQRQEQGEARQIEASYNQRIERGMENDRIAELRERDRVATDARDKRVEARKMLEGQINERLKQQIREEEAKAIEAKKILLVYKQYEKEEEAKVTAHRAQVQATIAQIAATNEDIKEMKAEAARREAHEEQVAARYLREKAREEERQQLEHEAIKKSKELRVAKLRAQQEKAQDKRMAQDEFKAKKAFEANEKAMRQKEADDRAKKRETAETIDRERKQQESFKAAERSANAAQERLADHVAQCIDQETHAKRMAVRAKEVDAHESYIDKLNQQFQDNATRRKNKAALETNENAAQVKKAAKEAIVVDKIRQDAIQKLQKQGVPPEYLRPLQKLHGRSSTTS</sequence>
<organism evidence="10 13">
    <name type="scientific">Aphanomyces astaci</name>
    <name type="common">Crayfish plague agent</name>
    <dbReference type="NCBI Taxonomy" id="112090"/>
    <lineage>
        <taxon>Eukaryota</taxon>
        <taxon>Sar</taxon>
        <taxon>Stramenopiles</taxon>
        <taxon>Oomycota</taxon>
        <taxon>Saprolegniomycetes</taxon>
        <taxon>Saprolegniales</taxon>
        <taxon>Verrucalvaceae</taxon>
        <taxon>Aphanomyces</taxon>
    </lineage>
</organism>
<dbReference type="EMBL" id="QUTE01002361">
    <property type="protein sequence ID" value="RHZ40762.1"/>
    <property type="molecule type" value="Genomic_DNA"/>
</dbReference>
<dbReference type="InterPro" id="IPR043597">
    <property type="entry name" value="TPH_dom"/>
</dbReference>
<name>A0A397DQI1_APHAT</name>
<feature type="domain" description="Trichohyalin-plectin-homology" evidence="9">
    <location>
        <begin position="116"/>
        <end position="462"/>
    </location>
</feature>
<feature type="region of interest" description="Disordered" evidence="8">
    <location>
        <begin position="1"/>
        <end position="23"/>
    </location>
</feature>
<proteinExistence type="inferred from homology"/>
<feature type="region of interest" description="Disordered" evidence="8">
    <location>
        <begin position="305"/>
        <end position="372"/>
    </location>
</feature>
<keyword evidence="5" id="KW-0966">Cell projection</keyword>
<feature type="region of interest" description="Disordered" evidence="8">
    <location>
        <begin position="457"/>
        <end position="480"/>
    </location>
</feature>
<evidence type="ECO:0000256" key="1">
    <source>
        <dbReference type="ARBA" id="ARBA00004230"/>
    </source>
</evidence>
<accession>A0A397DQI1</accession>
<evidence type="ECO:0000313" key="13">
    <source>
        <dbReference type="Proteomes" id="UP000266643"/>
    </source>
</evidence>
<dbReference type="Proteomes" id="UP000266196">
    <property type="component" value="Unassembled WGS sequence"/>
</dbReference>
<evidence type="ECO:0000313" key="10">
    <source>
        <dbReference type="EMBL" id="RHY68473.1"/>
    </source>
</evidence>
<evidence type="ECO:0000313" key="12">
    <source>
        <dbReference type="Proteomes" id="UP000266196"/>
    </source>
</evidence>
<dbReference type="Proteomes" id="UP000266643">
    <property type="component" value="Unassembled WGS sequence"/>
</dbReference>
<protein>
    <recommendedName>
        <fullName evidence="7">Cilia- and flagella-associated protein 45</fullName>
    </recommendedName>
</protein>
<dbReference type="PANTHER" id="PTHR15504">
    <property type="entry name" value="NASOPHARYNGEAL EPITHELIUM SPECIFIC PROTEIN 1"/>
    <property type="match status" value="1"/>
</dbReference>
<comment type="subcellular location">
    <subcellularLocation>
        <location evidence="1">Cell projection</location>
        <location evidence="1">Cilium</location>
        <location evidence="1">Flagellum</location>
    </subcellularLocation>
</comment>
<keyword evidence="2" id="KW-0282">Flagellum</keyword>
<evidence type="ECO:0000313" key="11">
    <source>
        <dbReference type="EMBL" id="RHZ40762.1"/>
    </source>
</evidence>
<dbReference type="PANTHER" id="PTHR15504:SF0">
    <property type="entry name" value="CILIA- AND FLAGELLA-ASSOCIATED PROTEIN 45"/>
    <property type="match status" value="1"/>
</dbReference>
<keyword evidence="4" id="KW-0969">Cilium</keyword>
<dbReference type="AlphaFoldDB" id="A0A397DQI1"/>
<evidence type="ECO:0000256" key="6">
    <source>
        <dbReference type="ARBA" id="ARBA00034116"/>
    </source>
</evidence>
<comment type="similarity">
    <text evidence="6">Belongs to the CFAP45 family.</text>
</comment>
<evidence type="ECO:0000256" key="4">
    <source>
        <dbReference type="ARBA" id="ARBA00023069"/>
    </source>
</evidence>
<evidence type="ECO:0000259" key="9">
    <source>
        <dbReference type="Pfam" id="PF13868"/>
    </source>
</evidence>